<accession>A0A4U5P266</accession>
<proteinExistence type="predicted"/>
<evidence type="ECO:0000256" key="2">
    <source>
        <dbReference type="ARBA" id="ARBA00022900"/>
    </source>
</evidence>
<dbReference type="Proteomes" id="UP000298663">
    <property type="component" value="Unassembled WGS sequence"/>
</dbReference>
<reference evidence="5 6" key="2">
    <citation type="journal article" date="2019" name="G3 (Bethesda)">
        <title>Hybrid Assembly of the Genome of the Entomopathogenic Nematode Steinernema carpocapsae Identifies the X-Chromosome.</title>
        <authorList>
            <person name="Serra L."/>
            <person name="Macchietto M."/>
            <person name="Macias-Munoz A."/>
            <person name="McGill C.J."/>
            <person name="Rodriguez I.M."/>
            <person name="Rodriguez B."/>
            <person name="Murad R."/>
            <person name="Mortazavi A."/>
        </authorList>
    </citation>
    <scope>NUCLEOTIDE SEQUENCE [LARGE SCALE GENOMIC DNA]</scope>
    <source>
        <strain evidence="5 6">ALL</strain>
    </source>
</reference>
<dbReference type="Pfam" id="PF01826">
    <property type="entry name" value="TIL"/>
    <property type="match status" value="2"/>
</dbReference>
<dbReference type="PANTHER" id="PTHR23259:SF82">
    <property type="entry name" value="SERINE PROTEASE INHIBITOR 1 PROTEIN"/>
    <property type="match status" value="1"/>
</dbReference>
<dbReference type="SUPFAM" id="SSF57567">
    <property type="entry name" value="Serine protease inhibitors"/>
    <property type="match status" value="2"/>
</dbReference>
<comment type="caution">
    <text evidence="5">The sequence shown here is derived from an EMBL/GenBank/DDBJ whole genome shotgun (WGS) entry which is preliminary data.</text>
</comment>
<keyword evidence="2" id="KW-0722">Serine protease inhibitor</keyword>
<organism evidence="5 6">
    <name type="scientific">Steinernema carpocapsae</name>
    <name type="common">Entomopathogenic nematode</name>
    <dbReference type="NCBI Taxonomy" id="34508"/>
    <lineage>
        <taxon>Eukaryota</taxon>
        <taxon>Metazoa</taxon>
        <taxon>Ecdysozoa</taxon>
        <taxon>Nematoda</taxon>
        <taxon>Chromadorea</taxon>
        <taxon>Rhabditida</taxon>
        <taxon>Tylenchina</taxon>
        <taxon>Panagrolaimomorpha</taxon>
        <taxon>Strongyloidoidea</taxon>
        <taxon>Steinernematidae</taxon>
        <taxon>Steinernema</taxon>
    </lineage>
</organism>
<evidence type="ECO:0000313" key="5">
    <source>
        <dbReference type="EMBL" id="TKR89830.1"/>
    </source>
</evidence>
<dbReference type="CDD" id="cd19941">
    <property type="entry name" value="TIL"/>
    <property type="match status" value="1"/>
</dbReference>
<gene>
    <name evidence="5" type="ORF">L596_013873</name>
</gene>
<reference evidence="5 6" key="1">
    <citation type="journal article" date="2015" name="Genome Biol.">
        <title>Comparative genomics of Steinernema reveals deeply conserved gene regulatory networks.</title>
        <authorList>
            <person name="Dillman A.R."/>
            <person name="Macchietto M."/>
            <person name="Porter C.F."/>
            <person name="Rogers A."/>
            <person name="Williams B."/>
            <person name="Antoshechkin I."/>
            <person name="Lee M.M."/>
            <person name="Goodwin Z."/>
            <person name="Lu X."/>
            <person name="Lewis E.E."/>
            <person name="Goodrich-Blair H."/>
            <person name="Stock S.P."/>
            <person name="Adams B.J."/>
            <person name="Sternberg P.W."/>
            <person name="Mortazavi A."/>
        </authorList>
    </citation>
    <scope>NUCLEOTIDE SEQUENCE [LARGE SCALE GENOMIC DNA]</scope>
    <source>
        <strain evidence="5 6">ALL</strain>
    </source>
</reference>
<sequence>MTGAEQVTPVIEPFPTCKQNEVWKNCGSCEGDCGNPTPFCTKECKPPGCYCPLEKKYVRSPKKDCIPLSKCKNNCPANTTWMDCGTCEGTCYDKTRVCTKECKPPRCYCPAAKGYVRFGYAGACILAKDCPGR</sequence>
<dbReference type="Gene3D" id="2.10.25.10">
    <property type="entry name" value="Laminin"/>
    <property type="match status" value="2"/>
</dbReference>
<protein>
    <recommendedName>
        <fullName evidence="4">TIL domain-containing protein</fullName>
    </recommendedName>
</protein>
<dbReference type="InterPro" id="IPR036084">
    <property type="entry name" value="Ser_inhib-like_sf"/>
</dbReference>
<feature type="domain" description="TIL" evidence="4">
    <location>
        <begin position="75"/>
        <end position="130"/>
    </location>
</feature>
<keyword evidence="1" id="KW-0646">Protease inhibitor</keyword>
<keyword evidence="3" id="KW-1015">Disulfide bond</keyword>
<evidence type="ECO:0000256" key="1">
    <source>
        <dbReference type="ARBA" id="ARBA00022690"/>
    </source>
</evidence>
<name>A0A4U5P266_STECR</name>
<keyword evidence="6" id="KW-1185">Reference proteome</keyword>
<dbReference type="PANTHER" id="PTHR23259">
    <property type="entry name" value="RIDDLE"/>
    <property type="match status" value="1"/>
</dbReference>
<evidence type="ECO:0000259" key="4">
    <source>
        <dbReference type="Pfam" id="PF01826"/>
    </source>
</evidence>
<dbReference type="InterPro" id="IPR002919">
    <property type="entry name" value="TIL_dom"/>
</dbReference>
<evidence type="ECO:0000256" key="3">
    <source>
        <dbReference type="ARBA" id="ARBA00023157"/>
    </source>
</evidence>
<evidence type="ECO:0000313" key="6">
    <source>
        <dbReference type="Proteomes" id="UP000298663"/>
    </source>
</evidence>
<dbReference type="AlphaFoldDB" id="A0A4U5P266"/>
<feature type="domain" description="TIL" evidence="4">
    <location>
        <begin position="17"/>
        <end position="71"/>
    </location>
</feature>
<dbReference type="STRING" id="34508.A0A4U5P266"/>
<dbReference type="EMBL" id="AZBU02000003">
    <property type="protein sequence ID" value="TKR89830.1"/>
    <property type="molecule type" value="Genomic_DNA"/>
</dbReference>
<dbReference type="GO" id="GO:0004867">
    <property type="term" value="F:serine-type endopeptidase inhibitor activity"/>
    <property type="evidence" value="ECO:0007669"/>
    <property type="project" value="UniProtKB-KW"/>
</dbReference>
<dbReference type="OrthoDB" id="5912264at2759"/>
<dbReference type="InterPro" id="IPR051368">
    <property type="entry name" value="SerProtInhib-TIL_Domain"/>
</dbReference>